<keyword evidence="4" id="KW-1185">Reference proteome</keyword>
<dbReference type="KEGG" id="aqu:109582416"/>
<dbReference type="GO" id="GO:0007165">
    <property type="term" value="P:signal transduction"/>
    <property type="evidence" value="ECO:0007669"/>
    <property type="project" value="InterPro"/>
</dbReference>
<evidence type="ECO:0000256" key="1">
    <source>
        <dbReference type="SAM" id="Coils"/>
    </source>
</evidence>
<dbReference type="InterPro" id="IPR032675">
    <property type="entry name" value="LRR_dom_sf"/>
</dbReference>
<evidence type="ECO:0000313" key="4">
    <source>
        <dbReference type="Proteomes" id="UP000007879"/>
    </source>
</evidence>
<dbReference type="InterPro" id="IPR000488">
    <property type="entry name" value="Death_dom"/>
</dbReference>
<feature type="domain" description="Death" evidence="2">
    <location>
        <begin position="31"/>
        <end position="82"/>
    </location>
</feature>
<dbReference type="AlphaFoldDB" id="A0A1X7USX2"/>
<dbReference type="SMART" id="SM00368">
    <property type="entry name" value="LRR_RI"/>
    <property type="match status" value="2"/>
</dbReference>
<dbReference type="Proteomes" id="UP000007879">
    <property type="component" value="Unassembled WGS sequence"/>
</dbReference>
<dbReference type="InterPro" id="IPR052394">
    <property type="entry name" value="LRR-containing"/>
</dbReference>
<dbReference type="Pfam" id="PF13516">
    <property type="entry name" value="LRR_6"/>
    <property type="match status" value="2"/>
</dbReference>
<dbReference type="EnsemblMetazoa" id="XM_019997101.1">
    <property type="protein sequence ID" value="XP_019852660.1"/>
    <property type="gene ID" value="LOC109582416"/>
</dbReference>
<sequence length="494" mass="56361">MVCNKDLTYEEFLDQKPPLQEVIAYIDIENEWLMLGVILALTKDAIYQLPRGTIAGKPVSLLELWLKTPTASRRQLLEGLRKDPAKQDAAENFERHLNDTYEAADCKQAELDKKPGSFVSGKDIAMVEPKENQSHVPASDSEHRMKMKDYEIENLKEKESELNSEIRELRANLGANEEKLNNIVKKKDSEIETLNATIEKKESELQATILSNEEKIIEIEDKMKLSIKDKENEFNSEIEELKAFIRRKEEEIFESQEKLKMHQKISKMKDLEIENLRARLERREQDIKWGSFEVHLTSPSAEQCKDVLTRIEDKHQHVYLSDSSSSIAQLLVGPLLQIKNIRSLYIFSTPLTQQFFDFFSSQISGNDTLESLYLNHNSISDVGVTTLVQSLKPNRKLQYLSLEFNTQITSLSVPLLADLICSNCTLSVLDVSNTSIDADGVLDLVDSLKFNTKLGKLVVDQKHKAICSQFVGRLDFSYKSTTAYENFGTTKVVS</sequence>
<feature type="coiled-coil region" evidence="1">
    <location>
        <begin position="145"/>
        <end position="258"/>
    </location>
</feature>
<reference evidence="4" key="1">
    <citation type="journal article" date="2010" name="Nature">
        <title>The Amphimedon queenslandica genome and the evolution of animal complexity.</title>
        <authorList>
            <person name="Srivastava M."/>
            <person name="Simakov O."/>
            <person name="Chapman J."/>
            <person name="Fahey B."/>
            <person name="Gauthier M.E."/>
            <person name="Mitros T."/>
            <person name="Richards G.S."/>
            <person name="Conaco C."/>
            <person name="Dacre M."/>
            <person name="Hellsten U."/>
            <person name="Larroux C."/>
            <person name="Putnam N.H."/>
            <person name="Stanke M."/>
            <person name="Adamska M."/>
            <person name="Darling A."/>
            <person name="Degnan S.M."/>
            <person name="Oakley T.H."/>
            <person name="Plachetzki D.C."/>
            <person name="Zhai Y."/>
            <person name="Adamski M."/>
            <person name="Calcino A."/>
            <person name="Cummins S.F."/>
            <person name="Goodstein D.M."/>
            <person name="Harris C."/>
            <person name="Jackson D.J."/>
            <person name="Leys S.P."/>
            <person name="Shu S."/>
            <person name="Woodcroft B.J."/>
            <person name="Vervoort M."/>
            <person name="Kosik K.S."/>
            <person name="Manning G."/>
            <person name="Degnan B.M."/>
            <person name="Rokhsar D.S."/>
        </authorList>
    </citation>
    <scope>NUCLEOTIDE SEQUENCE [LARGE SCALE GENOMIC DNA]</scope>
</reference>
<keyword evidence="1" id="KW-0175">Coiled coil</keyword>
<accession>A0A1X7USX2</accession>
<dbReference type="PANTHER" id="PTHR24114">
    <property type="entry name" value="LEUCINE RICH REPEAT FAMILY PROTEIN"/>
    <property type="match status" value="1"/>
</dbReference>
<dbReference type="PROSITE" id="PS50017">
    <property type="entry name" value="DEATH_DOMAIN"/>
    <property type="match status" value="1"/>
</dbReference>
<dbReference type="SUPFAM" id="SSF52047">
    <property type="entry name" value="RNI-like"/>
    <property type="match status" value="1"/>
</dbReference>
<dbReference type="InParanoid" id="A0A1X7USX2"/>
<organism evidence="3">
    <name type="scientific">Amphimedon queenslandica</name>
    <name type="common">Sponge</name>
    <dbReference type="NCBI Taxonomy" id="400682"/>
    <lineage>
        <taxon>Eukaryota</taxon>
        <taxon>Metazoa</taxon>
        <taxon>Porifera</taxon>
        <taxon>Demospongiae</taxon>
        <taxon>Heteroscleromorpha</taxon>
        <taxon>Haplosclerida</taxon>
        <taxon>Niphatidae</taxon>
        <taxon>Amphimedon</taxon>
    </lineage>
</organism>
<dbReference type="InterPro" id="IPR001611">
    <property type="entry name" value="Leu-rich_rpt"/>
</dbReference>
<dbReference type="Gene3D" id="3.80.10.10">
    <property type="entry name" value="Ribonuclease Inhibitor"/>
    <property type="match status" value="1"/>
</dbReference>
<gene>
    <name evidence="3" type="primary">109582416</name>
</gene>
<dbReference type="EnsemblMetazoa" id="Aqu2.1.30482_001">
    <property type="protein sequence ID" value="Aqu2.1.30482_001"/>
    <property type="gene ID" value="Aqu2.1.30482"/>
</dbReference>
<evidence type="ECO:0000259" key="2">
    <source>
        <dbReference type="PROSITE" id="PS50017"/>
    </source>
</evidence>
<dbReference type="PANTHER" id="PTHR24114:SF2">
    <property type="entry name" value="F-BOX DOMAIN-CONTAINING PROTEIN-RELATED"/>
    <property type="match status" value="1"/>
</dbReference>
<reference evidence="3" key="2">
    <citation type="submission" date="2017-05" db="UniProtKB">
        <authorList>
            <consortium name="EnsemblMetazoa"/>
        </authorList>
    </citation>
    <scope>IDENTIFICATION</scope>
</reference>
<evidence type="ECO:0000313" key="3">
    <source>
        <dbReference type="EnsemblMetazoa" id="Aqu2.1.30482_001"/>
    </source>
</evidence>
<name>A0A1X7USX2_AMPQE</name>
<protein>
    <recommendedName>
        <fullName evidence="2">Death domain-containing protein</fullName>
    </recommendedName>
</protein>
<dbReference type="OrthoDB" id="120976at2759"/>
<proteinExistence type="predicted"/>